<dbReference type="PANTHER" id="PTHR45902:SF4">
    <property type="entry name" value="G-PROTEIN COUPLED RECEPTORS FAMILY 2 PROFILE 2 DOMAIN-CONTAINING PROTEIN"/>
    <property type="match status" value="1"/>
</dbReference>
<sequence length="370" mass="40292">MDLMWLRVVLTVATWRVGVAALEQDDWTQMLKNETKLLLNCGIRGSCDRNSGHRPEIWIPLNTPELSTSTGVACGRIGQLNKQSERPWKVLEASLKQEALLCLRELCHCDSECTLFGDCCLDQVEPTSDDSRGVVTVRDIPLDNWDCKQMTVNIISSSAGIKSKHISMVSRCPQDGLYSLLCSQVPPHGATYSYMLDIPVLSQHTGVWYQNIYCAACYGDQHNLSPYNVSVDCTANVTKQMVELARQASRSLCLNMTVSDGPELAIQASGSLCLNMTVADGPPPTLSSLDKPAGKLSLNMTVSDGPELARQASRSLCLNMTVAYGPELARQASSSLCLNMTLSNGPELARQASRSLCLNMTVSDGPELAI</sequence>
<feature type="signal peptide" evidence="1">
    <location>
        <begin position="1"/>
        <end position="21"/>
    </location>
</feature>
<organism evidence="2">
    <name type="scientific">Timema californicum</name>
    <name type="common">California timema</name>
    <name type="synonym">Walking stick</name>
    <dbReference type="NCBI Taxonomy" id="61474"/>
    <lineage>
        <taxon>Eukaryota</taxon>
        <taxon>Metazoa</taxon>
        <taxon>Ecdysozoa</taxon>
        <taxon>Arthropoda</taxon>
        <taxon>Hexapoda</taxon>
        <taxon>Insecta</taxon>
        <taxon>Pterygota</taxon>
        <taxon>Neoptera</taxon>
        <taxon>Polyneoptera</taxon>
        <taxon>Phasmatodea</taxon>
        <taxon>Timematodea</taxon>
        <taxon>Timematoidea</taxon>
        <taxon>Timematidae</taxon>
        <taxon>Timema</taxon>
    </lineage>
</organism>
<dbReference type="InterPro" id="IPR053231">
    <property type="entry name" value="GPCR_LN-TM7"/>
</dbReference>
<dbReference type="PANTHER" id="PTHR45902">
    <property type="entry name" value="LATROPHILIN RECEPTOR-LIKE PROTEIN A"/>
    <property type="match status" value="1"/>
</dbReference>
<evidence type="ECO:0000313" key="2">
    <source>
        <dbReference type="EMBL" id="CAD7572437.1"/>
    </source>
</evidence>
<reference evidence="2" key="1">
    <citation type="submission" date="2020-11" db="EMBL/GenBank/DDBJ databases">
        <authorList>
            <person name="Tran Van P."/>
        </authorList>
    </citation>
    <scope>NUCLEOTIDE SEQUENCE</scope>
</reference>
<keyword evidence="1" id="KW-0732">Signal</keyword>
<name>A0A7R9J4R4_TIMCA</name>
<proteinExistence type="predicted"/>
<accession>A0A7R9J4R4</accession>
<evidence type="ECO:0000256" key="1">
    <source>
        <dbReference type="SAM" id="SignalP"/>
    </source>
</evidence>
<dbReference type="EMBL" id="OE181032">
    <property type="protein sequence ID" value="CAD7572437.1"/>
    <property type="molecule type" value="Genomic_DNA"/>
</dbReference>
<dbReference type="AlphaFoldDB" id="A0A7R9J4R4"/>
<protein>
    <submittedName>
        <fullName evidence="2">(California timema) hypothetical protein</fullName>
    </submittedName>
</protein>
<gene>
    <name evidence="2" type="ORF">TCMB3V08_LOCUS5087</name>
</gene>
<feature type="chain" id="PRO_5030935028" evidence="1">
    <location>
        <begin position="22"/>
        <end position="370"/>
    </location>
</feature>